<name>A0A494XI99_9BURK</name>
<dbReference type="InterPro" id="IPR042268">
    <property type="entry name" value="BamC_C"/>
</dbReference>
<dbReference type="Pfam" id="PF06804">
    <property type="entry name" value="Lipoprotein_18"/>
    <property type="match status" value="1"/>
</dbReference>
<dbReference type="Gene3D" id="3.30.310.170">
    <property type="entry name" value="Outer membrane protein assembly factor BamC"/>
    <property type="match status" value="1"/>
</dbReference>
<evidence type="ECO:0000313" key="4">
    <source>
        <dbReference type="Proteomes" id="UP000270342"/>
    </source>
</evidence>
<dbReference type="Proteomes" id="UP000270342">
    <property type="component" value="Unassembled WGS sequence"/>
</dbReference>
<organism evidence="3 4">
    <name type="scientific">Pararobbsia silviterrae</name>
    <dbReference type="NCBI Taxonomy" id="1792498"/>
    <lineage>
        <taxon>Bacteria</taxon>
        <taxon>Pseudomonadati</taxon>
        <taxon>Pseudomonadota</taxon>
        <taxon>Betaproteobacteria</taxon>
        <taxon>Burkholderiales</taxon>
        <taxon>Burkholderiaceae</taxon>
        <taxon>Pararobbsia</taxon>
    </lineage>
</organism>
<feature type="compositionally biased region" description="Polar residues" evidence="1">
    <location>
        <begin position="67"/>
        <end position="88"/>
    </location>
</feature>
<feature type="region of interest" description="Disordered" evidence="1">
    <location>
        <begin position="65"/>
        <end position="94"/>
    </location>
</feature>
<dbReference type="EMBL" id="RBZU01000009">
    <property type="protein sequence ID" value="RKP50370.1"/>
    <property type="molecule type" value="Genomic_DNA"/>
</dbReference>
<dbReference type="PROSITE" id="PS51257">
    <property type="entry name" value="PROKAR_LIPOPROTEIN"/>
    <property type="match status" value="1"/>
</dbReference>
<protein>
    <submittedName>
        <fullName evidence="3">Outer membrane protein assembly factor BamC</fullName>
    </submittedName>
</protein>
<accession>A0A494XI99</accession>
<dbReference type="OrthoDB" id="5291099at2"/>
<dbReference type="RefSeq" id="WP_121088587.1">
    <property type="nucleotide sequence ID" value="NZ_RBZU01000009.1"/>
</dbReference>
<feature type="signal peptide" evidence="2">
    <location>
        <begin position="1"/>
        <end position="27"/>
    </location>
</feature>
<dbReference type="InterPro" id="IPR010653">
    <property type="entry name" value="NlpB/DapX"/>
</dbReference>
<feature type="chain" id="PRO_5019830658" evidence="2">
    <location>
        <begin position="28"/>
        <end position="395"/>
    </location>
</feature>
<reference evidence="3 4" key="1">
    <citation type="submission" date="2018-10" db="EMBL/GenBank/DDBJ databases">
        <title>Robbsia sp. DHC34, isolated from soil.</title>
        <authorList>
            <person name="Gao Z.-H."/>
            <person name="Qiu L.-H."/>
        </authorList>
    </citation>
    <scope>NUCLEOTIDE SEQUENCE [LARGE SCALE GENOMIC DNA]</scope>
    <source>
        <strain evidence="3 4">DHC34</strain>
    </source>
</reference>
<proteinExistence type="predicted"/>
<evidence type="ECO:0000313" key="3">
    <source>
        <dbReference type="EMBL" id="RKP50370.1"/>
    </source>
</evidence>
<evidence type="ECO:0000256" key="1">
    <source>
        <dbReference type="SAM" id="MobiDB-lite"/>
    </source>
</evidence>
<keyword evidence="2" id="KW-0732">Signal</keyword>
<dbReference type="AlphaFoldDB" id="A0A494XI99"/>
<gene>
    <name evidence="3" type="primary">bamC</name>
    <name evidence="3" type="ORF">D7S86_19070</name>
</gene>
<evidence type="ECO:0000256" key="2">
    <source>
        <dbReference type="SAM" id="SignalP"/>
    </source>
</evidence>
<keyword evidence="4" id="KW-1185">Reference proteome</keyword>
<sequence length="395" mass="42953">MKFIAHRLTLNVAVLAALAGLAAGCSAPDPHAIEYKSSEKPKTPNLAAPPDLTAQVADQRLAAPTSGEASLSSLTQTEKTAPKTTDTVLPSLPGVHLQRDGNERWLVVDGQDAKQLWPQLRKFWQQQGFLLAVESRKSGVMETDWNEKRPSIDAGFVRNFIGKSLDSAYTAASRYKYRTRLEAGPDGSTYVFISERGLTEQMTGQNNENREWAAAPNDPTLEVEYLRRLMTELSYNKTSGQPIADDADAASGVAASGAASASAPAAASAAHNTNEADAGADTKLTEINMASSYDRAWLAVGVALDRASFTVDDKDRTKGLYFIRYVDPNDHTSDEQGFWSQLFHGHKDKEAKQYRLNVRALTESTTRVAIVDESGKVVTTPQAQHIVGLLSTEMH</sequence>
<comment type="caution">
    <text evidence="3">The sequence shown here is derived from an EMBL/GenBank/DDBJ whole genome shotgun (WGS) entry which is preliminary data.</text>
</comment>